<dbReference type="EMBL" id="RRYP01011977">
    <property type="protein sequence ID" value="TNV77399.1"/>
    <property type="molecule type" value="Genomic_DNA"/>
</dbReference>
<accession>A0A8J8NM76</accession>
<comment type="caution">
    <text evidence="1">The sequence shown here is derived from an EMBL/GenBank/DDBJ whole genome shotgun (WGS) entry which is preliminary data.</text>
</comment>
<organism evidence="1 2">
    <name type="scientific">Halteria grandinella</name>
    <dbReference type="NCBI Taxonomy" id="5974"/>
    <lineage>
        <taxon>Eukaryota</taxon>
        <taxon>Sar</taxon>
        <taxon>Alveolata</taxon>
        <taxon>Ciliophora</taxon>
        <taxon>Intramacronucleata</taxon>
        <taxon>Spirotrichea</taxon>
        <taxon>Stichotrichia</taxon>
        <taxon>Sporadotrichida</taxon>
        <taxon>Halteriidae</taxon>
        <taxon>Halteria</taxon>
    </lineage>
</organism>
<dbReference type="AlphaFoldDB" id="A0A8J8NM76"/>
<evidence type="ECO:0000313" key="2">
    <source>
        <dbReference type="Proteomes" id="UP000785679"/>
    </source>
</evidence>
<protein>
    <submittedName>
        <fullName evidence="1">Uncharacterized protein</fullName>
    </submittedName>
</protein>
<evidence type="ECO:0000313" key="1">
    <source>
        <dbReference type="EMBL" id="TNV77399.1"/>
    </source>
</evidence>
<keyword evidence="2" id="KW-1185">Reference proteome</keyword>
<gene>
    <name evidence="1" type="ORF">FGO68_gene634</name>
</gene>
<proteinExistence type="predicted"/>
<name>A0A8J8NM76_HALGN</name>
<dbReference type="Proteomes" id="UP000785679">
    <property type="component" value="Unassembled WGS sequence"/>
</dbReference>
<reference evidence="1" key="1">
    <citation type="submission" date="2019-06" db="EMBL/GenBank/DDBJ databases">
        <authorList>
            <person name="Zheng W."/>
        </authorList>
    </citation>
    <scope>NUCLEOTIDE SEQUENCE</scope>
    <source>
        <strain evidence="1">QDHG01</strain>
    </source>
</reference>
<sequence>MTINQQRESSPCQSFLYRLTQMRCSYIETKQVSLNKAQFSCQDGPLMQNMCSPSLWYQTWECFRKLSPPRVQYHLCHL</sequence>